<evidence type="ECO:0000313" key="2">
    <source>
        <dbReference type="EMBL" id="KAA3474246.1"/>
    </source>
</evidence>
<dbReference type="Pfam" id="PF07727">
    <property type="entry name" value="RVT_2"/>
    <property type="match status" value="1"/>
</dbReference>
<dbReference type="Proteomes" id="UP000325315">
    <property type="component" value="Unassembled WGS sequence"/>
</dbReference>
<keyword evidence="3" id="KW-1185">Reference proteome</keyword>
<gene>
    <name evidence="2" type="ORF">EPI10_024552</name>
</gene>
<comment type="caution">
    <text evidence="2">The sequence shown here is derived from an EMBL/GenBank/DDBJ whole genome shotgun (WGS) entry which is preliminary data.</text>
</comment>
<protein>
    <submittedName>
        <fullName evidence="2">Pleiotropic drug resistance protein 3-like</fullName>
    </submittedName>
</protein>
<reference evidence="3" key="1">
    <citation type="journal article" date="2019" name="Plant Biotechnol. J.">
        <title>Genome sequencing of the Australian wild diploid species Gossypium australe highlights disease resistance and delayed gland morphogenesis.</title>
        <authorList>
            <person name="Cai Y."/>
            <person name="Cai X."/>
            <person name="Wang Q."/>
            <person name="Wang P."/>
            <person name="Zhang Y."/>
            <person name="Cai C."/>
            <person name="Xu Y."/>
            <person name="Wang K."/>
            <person name="Zhou Z."/>
            <person name="Wang C."/>
            <person name="Geng S."/>
            <person name="Li B."/>
            <person name="Dong Q."/>
            <person name="Hou Y."/>
            <person name="Wang H."/>
            <person name="Ai P."/>
            <person name="Liu Z."/>
            <person name="Yi F."/>
            <person name="Sun M."/>
            <person name="An G."/>
            <person name="Cheng J."/>
            <person name="Zhang Y."/>
            <person name="Shi Q."/>
            <person name="Xie Y."/>
            <person name="Shi X."/>
            <person name="Chang Y."/>
            <person name="Huang F."/>
            <person name="Chen Y."/>
            <person name="Hong S."/>
            <person name="Mi L."/>
            <person name="Sun Q."/>
            <person name="Zhang L."/>
            <person name="Zhou B."/>
            <person name="Peng R."/>
            <person name="Zhang X."/>
            <person name="Liu F."/>
        </authorList>
    </citation>
    <scope>NUCLEOTIDE SEQUENCE [LARGE SCALE GENOMIC DNA]</scope>
    <source>
        <strain evidence="3">cv. PA1801</strain>
    </source>
</reference>
<evidence type="ECO:0000313" key="3">
    <source>
        <dbReference type="Proteomes" id="UP000325315"/>
    </source>
</evidence>
<name>A0A5B6VZ21_9ROSI</name>
<organism evidence="2 3">
    <name type="scientific">Gossypium australe</name>
    <dbReference type="NCBI Taxonomy" id="47621"/>
    <lineage>
        <taxon>Eukaryota</taxon>
        <taxon>Viridiplantae</taxon>
        <taxon>Streptophyta</taxon>
        <taxon>Embryophyta</taxon>
        <taxon>Tracheophyta</taxon>
        <taxon>Spermatophyta</taxon>
        <taxon>Magnoliopsida</taxon>
        <taxon>eudicotyledons</taxon>
        <taxon>Gunneridae</taxon>
        <taxon>Pentapetalae</taxon>
        <taxon>rosids</taxon>
        <taxon>malvids</taxon>
        <taxon>Malvales</taxon>
        <taxon>Malvaceae</taxon>
        <taxon>Malvoideae</taxon>
        <taxon>Gossypium</taxon>
    </lineage>
</organism>
<feature type="domain" description="Reverse transcriptase Ty1/copia-type" evidence="1">
    <location>
        <begin position="46"/>
        <end position="91"/>
    </location>
</feature>
<dbReference type="InterPro" id="IPR013103">
    <property type="entry name" value="RVT_2"/>
</dbReference>
<dbReference type="OrthoDB" id="413361at2759"/>
<proteinExistence type="predicted"/>
<sequence length="170" mass="19778">MLLVLNECSEPSSMLMVHLTARLDMIRLLLALAAQIGQKIHQLDVKFKKALYGLKQAPKAWYERIDDYLQNLGFEKNLNEPTFYMKVEKATALIKLKLQMVKMFEMSYLGKMRYFLGMKVQQFGEGIFISQQSFSLKILEMFYMKRCKLAITLIALGEELSRNGDFEKVD</sequence>
<dbReference type="AlphaFoldDB" id="A0A5B6VZ21"/>
<dbReference type="EMBL" id="SMMG02000005">
    <property type="protein sequence ID" value="KAA3474246.1"/>
    <property type="molecule type" value="Genomic_DNA"/>
</dbReference>
<accession>A0A5B6VZ21</accession>
<evidence type="ECO:0000259" key="1">
    <source>
        <dbReference type="Pfam" id="PF07727"/>
    </source>
</evidence>